<dbReference type="InterPro" id="IPR027417">
    <property type="entry name" value="P-loop_NTPase"/>
</dbReference>
<evidence type="ECO:0000313" key="1">
    <source>
        <dbReference type="EMBL" id="MES1919384.1"/>
    </source>
</evidence>
<sequence length="563" mass="63789">MKIKSLNSARHVPKTKGFIDFITADGKNIISNRLNVCFKIKNNTIWAKNIRLLMKTDHGPIYRCFVIGSTNSKIPVIPNGAEGILTSKEALPNLKTHHFGLFLDGFLNPHSKMGKIDFKQLSKLSENEPFSEEHSQIGDVETNSENTKIGGEDKNTDKTRNFAEDKNRTFAAIPKTTNPDKLINKNILSSKNLDENSATEKSSEVQLETGIKAIDLFAPITNSSDVATVFCDNGLANSVLKWIAFNVSKTCNKFVSIYSGDYGKAQKDYKDFVKMGVFNDFAQNKSAGEISKSQKNLEFGFRSVMFSNSAMDLPGIKVATANQSLKTAFKAATNLKSGALFLYLFRNSVIDAYNLMNMSKYGKFDPLSKLNEYNWVKTDLETKDIYQKLRYDSKYPEFYENFTKTENLLTISSLELPSDVLDGLLISPSAILSKQDAVITFKKCRTALNTEITVPIDPIRTTSKFLFEQNILKKHRKTSLMVRRQYIDRESFYLKKKFLLKNSNFEMNHIASKRLKILDAYLFTQKRHSFVPIRNTIADCSNILEGKYDRAQIKDFINIGEIV</sequence>
<comment type="caution">
    <text evidence="1">The sequence shown here is derived from an EMBL/GenBank/DDBJ whole genome shotgun (WGS) entry which is preliminary data.</text>
</comment>
<gene>
    <name evidence="1" type="primary">atpD-2</name>
    <name evidence="1" type="ORF">MHBO_001226</name>
</gene>
<accession>A0ABV2AI74</accession>
<name>A0ABV2AI74_9EUKA</name>
<dbReference type="Proteomes" id="UP001439008">
    <property type="component" value="Unassembled WGS sequence"/>
</dbReference>
<evidence type="ECO:0000313" key="2">
    <source>
        <dbReference type="Proteomes" id="UP001439008"/>
    </source>
</evidence>
<reference evidence="1 2" key="1">
    <citation type="journal article" date="2024" name="BMC Biol.">
        <title>Comparative genomics of Ascetosporea gives new insight into the evolutionary basis for animal parasitism in Rhizaria.</title>
        <authorList>
            <person name="Hiltunen Thoren M."/>
            <person name="Onut-Brannstrom I."/>
            <person name="Alfjorden A."/>
            <person name="Peckova H."/>
            <person name="Swords F."/>
            <person name="Hooper C."/>
            <person name="Holzer A.S."/>
            <person name="Bass D."/>
            <person name="Burki F."/>
        </authorList>
    </citation>
    <scope>NUCLEOTIDE SEQUENCE [LARGE SCALE GENOMIC DNA]</scope>
    <source>
        <strain evidence="1">20-A016</strain>
    </source>
</reference>
<dbReference type="Gene3D" id="3.40.50.300">
    <property type="entry name" value="P-loop containing nucleotide triphosphate hydrolases"/>
    <property type="match status" value="1"/>
</dbReference>
<dbReference type="EMBL" id="JBDODL010000274">
    <property type="protein sequence ID" value="MES1919384.1"/>
    <property type="molecule type" value="Genomic_DNA"/>
</dbReference>
<proteinExistence type="predicted"/>
<protein>
    <submittedName>
        <fullName evidence="1">ATP synthase</fullName>
    </submittedName>
</protein>
<keyword evidence="2" id="KW-1185">Reference proteome</keyword>
<organism evidence="1 2">
    <name type="scientific">Bonamia ostreae</name>
    <dbReference type="NCBI Taxonomy" id="126728"/>
    <lineage>
        <taxon>Eukaryota</taxon>
        <taxon>Sar</taxon>
        <taxon>Rhizaria</taxon>
        <taxon>Endomyxa</taxon>
        <taxon>Ascetosporea</taxon>
        <taxon>Haplosporida</taxon>
        <taxon>Bonamia</taxon>
    </lineage>
</organism>